<accession>A0A0F9S9G6</accession>
<name>A0A0F9S9G6_9ZZZZ</name>
<evidence type="ECO:0000256" key="1">
    <source>
        <dbReference type="SAM" id="Phobius"/>
    </source>
</evidence>
<comment type="caution">
    <text evidence="2">The sequence shown here is derived from an EMBL/GenBank/DDBJ whole genome shotgun (WGS) entry which is preliminary data.</text>
</comment>
<proteinExistence type="predicted"/>
<keyword evidence="1" id="KW-1133">Transmembrane helix</keyword>
<feature type="transmembrane region" description="Helical" evidence="1">
    <location>
        <begin position="78"/>
        <end position="99"/>
    </location>
</feature>
<keyword evidence="1" id="KW-0812">Transmembrane</keyword>
<keyword evidence="1" id="KW-0472">Membrane</keyword>
<reference evidence="2" key="1">
    <citation type="journal article" date="2015" name="Nature">
        <title>Complex archaea that bridge the gap between prokaryotes and eukaryotes.</title>
        <authorList>
            <person name="Spang A."/>
            <person name="Saw J.H."/>
            <person name="Jorgensen S.L."/>
            <person name="Zaremba-Niedzwiedzka K."/>
            <person name="Martijn J."/>
            <person name="Lind A.E."/>
            <person name="van Eijk R."/>
            <person name="Schleper C."/>
            <person name="Guy L."/>
            <person name="Ettema T.J."/>
        </authorList>
    </citation>
    <scope>NUCLEOTIDE SEQUENCE</scope>
</reference>
<dbReference type="AlphaFoldDB" id="A0A0F9S9G6"/>
<organism evidence="2">
    <name type="scientific">marine sediment metagenome</name>
    <dbReference type="NCBI Taxonomy" id="412755"/>
    <lineage>
        <taxon>unclassified sequences</taxon>
        <taxon>metagenomes</taxon>
        <taxon>ecological metagenomes</taxon>
    </lineage>
</organism>
<evidence type="ECO:0000313" key="2">
    <source>
        <dbReference type="EMBL" id="KKN63674.1"/>
    </source>
</evidence>
<sequence>MDISKTSSTYRKYVAGAKSYARFFDKHFFSSDMESVGFCSMMRTIYFWRPLIATTRVLMMAMTVVIVCAAFYLKSTEILAGIVVFLLLALLVWVAKIAVLAGGDYFDSADESLLFQWAKASHDKVCPLVTFTPTEEEKCDE</sequence>
<feature type="transmembrane region" description="Helical" evidence="1">
    <location>
        <begin position="51"/>
        <end position="72"/>
    </location>
</feature>
<dbReference type="EMBL" id="LAZR01000582">
    <property type="protein sequence ID" value="KKN63674.1"/>
    <property type="molecule type" value="Genomic_DNA"/>
</dbReference>
<protein>
    <submittedName>
        <fullName evidence="2">Uncharacterized protein</fullName>
    </submittedName>
</protein>
<gene>
    <name evidence="2" type="ORF">LCGC14_0499010</name>
</gene>